<evidence type="ECO:0000256" key="6">
    <source>
        <dbReference type="ARBA" id="ARBA00023015"/>
    </source>
</evidence>
<feature type="compositionally biased region" description="Polar residues" evidence="14">
    <location>
        <begin position="302"/>
        <end position="320"/>
    </location>
</feature>
<keyword evidence="7" id="KW-0040">ANK repeat</keyword>
<dbReference type="SMART" id="SM01076">
    <property type="entry name" value="CG-1"/>
    <property type="match status" value="1"/>
</dbReference>
<comment type="subcellular location">
    <subcellularLocation>
        <location evidence="2">Cytoplasm</location>
    </subcellularLocation>
    <subcellularLocation>
        <location evidence="1">Nucleus</location>
    </subcellularLocation>
</comment>
<keyword evidence="10" id="KW-0539">Nucleus</keyword>
<dbReference type="FunFam" id="1.25.40.20:FF:000165">
    <property type="entry name" value="calmodulin-binding transcription activator 1 isoform X2"/>
    <property type="match status" value="1"/>
</dbReference>
<dbReference type="Ensembl" id="ENSPNYT00000008610.1">
    <property type="protein sequence ID" value="ENSPNYP00000008409.1"/>
    <property type="gene ID" value="ENSPNYG00000006407.1"/>
</dbReference>
<evidence type="ECO:0000256" key="15">
    <source>
        <dbReference type="SAM" id="SignalP"/>
    </source>
</evidence>
<feature type="compositionally biased region" description="Polar residues" evidence="14">
    <location>
        <begin position="251"/>
        <end position="264"/>
    </location>
</feature>
<dbReference type="CDD" id="cd00603">
    <property type="entry name" value="IPT_PCSR"/>
    <property type="match status" value="1"/>
</dbReference>
<dbReference type="SUPFAM" id="SSF81296">
    <property type="entry name" value="E set domains"/>
    <property type="match status" value="1"/>
</dbReference>
<dbReference type="Pfam" id="PF03859">
    <property type="entry name" value="CG-1"/>
    <property type="match status" value="1"/>
</dbReference>
<keyword evidence="6" id="KW-0805">Transcription regulation</keyword>
<dbReference type="InterPro" id="IPR002909">
    <property type="entry name" value="IPT_dom"/>
</dbReference>
<evidence type="ECO:0000256" key="4">
    <source>
        <dbReference type="ARBA" id="ARBA00022490"/>
    </source>
</evidence>
<feature type="compositionally biased region" description="Gly residues" evidence="14">
    <location>
        <begin position="595"/>
        <end position="607"/>
    </location>
</feature>
<keyword evidence="4" id="KW-0963">Cytoplasm</keyword>
<dbReference type="Gene3D" id="1.25.40.20">
    <property type="entry name" value="Ankyrin repeat-containing domain"/>
    <property type="match status" value="1"/>
</dbReference>
<feature type="compositionally biased region" description="Polar residues" evidence="14">
    <location>
        <begin position="565"/>
        <end position="574"/>
    </location>
</feature>
<keyword evidence="8" id="KW-0010">Activator</keyword>
<evidence type="ECO:0000256" key="12">
    <source>
        <dbReference type="ARBA" id="ARBA00055757"/>
    </source>
</evidence>
<dbReference type="SUPFAM" id="SSF48403">
    <property type="entry name" value="Ankyrin repeat"/>
    <property type="match status" value="1"/>
</dbReference>
<proteinExistence type="inferred from homology"/>
<feature type="signal peptide" evidence="15">
    <location>
        <begin position="1"/>
        <end position="24"/>
    </location>
</feature>
<evidence type="ECO:0000256" key="14">
    <source>
        <dbReference type="SAM" id="MobiDB-lite"/>
    </source>
</evidence>
<dbReference type="GO" id="GO:0007399">
    <property type="term" value="P:nervous system development"/>
    <property type="evidence" value="ECO:0007669"/>
    <property type="project" value="UniProtKB-ARBA"/>
</dbReference>
<accession>A0A3B4FFB8</accession>
<dbReference type="InterPro" id="IPR013783">
    <property type="entry name" value="Ig-like_fold"/>
</dbReference>
<evidence type="ECO:0000313" key="17">
    <source>
        <dbReference type="Ensembl" id="ENSPNYP00000008409.1"/>
    </source>
</evidence>
<dbReference type="GO" id="GO:0006357">
    <property type="term" value="P:regulation of transcription by RNA polymerase II"/>
    <property type="evidence" value="ECO:0007669"/>
    <property type="project" value="TreeGrafter"/>
</dbReference>
<feature type="compositionally biased region" description="Low complexity" evidence="14">
    <location>
        <begin position="529"/>
        <end position="543"/>
    </location>
</feature>
<feature type="compositionally biased region" description="Gly residues" evidence="14">
    <location>
        <begin position="832"/>
        <end position="841"/>
    </location>
</feature>
<feature type="region of interest" description="Disordered" evidence="14">
    <location>
        <begin position="563"/>
        <end position="611"/>
    </location>
</feature>
<comment type="subunit">
    <text evidence="11">May interact with calmodulin.</text>
</comment>
<reference evidence="17" key="1">
    <citation type="submission" date="2023-09" db="UniProtKB">
        <authorList>
            <consortium name="Ensembl"/>
        </authorList>
    </citation>
    <scope>IDENTIFICATION</scope>
</reference>
<dbReference type="AlphaFoldDB" id="A0A3B4FFB8"/>
<evidence type="ECO:0000256" key="13">
    <source>
        <dbReference type="ARBA" id="ARBA00071877"/>
    </source>
</evidence>
<dbReference type="GO" id="GO:0003712">
    <property type="term" value="F:transcription coregulator activity"/>
    <property type="evidence" value="ECO:0007669"/>
    <property type="project" value="TreeGrafter"/>
</dbReference>
<dbReference type="PROSITE" id="PS51437">
    <property type="entry name" value="CG_1"/>
    <property type="match status" value="1"/>
</dbReference>
<evidence type="ECO:0000256" key="8">
    <source>
        <dbReference type="ARBA" id="ARBA00023159"/>
    </source>
</evidence>
<dbReference type="Gene3D" id="1.20.5.190">
    <property type="match status" value="1"/>
</dbReference>
<protein>
    <recommendedName>
        <fullName evidence="13">Calmodulin-binding transcription activator 1</fullName>
    </recommendedName>
</protein>
<feature type="region of interest" description="Disordered" evidence="14">
    <location>
        <begin position="1076"/>
        <end position="1102"/>
    </location>
</feature>
<evidence type="ECO:0000256" key="11">
    <source>
        <dbReference type="ARBA" id="ARBA00029480"/>
    </source>
</evidence>
<dbReference type="InterPro" id="IPR014756">
    <property type="entry name" value="Ig_E-set"/>
</dbReference>
<dbReference type="GO" id="GO:0005737">
    <property type="term" value="C:cytoplasm"/>
    <property type="evidence" value="ECO:0007669"/>
    <property type="project" value="UniProtKB-SubCell"/>
</dbReference>
<dbReference type="InterPro" id="IPR005559">
    <property type="entry name" value="CG-1_dom"/>
</dbReference>
<name>A0A3B4FFB8_9CICH</name>
<dbReference type="Pfam" id="PF01833">
    <property type="entry name" value="TIG"/>
    <property type="match status" value="1"/>
</dbReference>
<dbReference type="FunFam" id="2.60.40.10:FF:000089">
    <property type="entry name" value="calmodulin-binding transcription activator 2 isoform X1"/>
    <property type="match status" value="1"/>
</dbReference>
<evidence type="ECO:0000256" key="2">
    <source>
        <dbReference type="ARBA" id="ARBA00004496"/>
    </source>
</evidence>
<evidence type="ECO:0000256" key="5">
    <source>
        <dbReference type="ARBA" id="ARBA00022737"/>
    </source>
</evidence>
<dbReference type="PANTHER" id="PTHR23335">
    <property type="entry name" value="CALMODULIN-BINDING TRANSCRIPTION ACTIVATOR CAMTA"/>
    <property type="match status" value="1"/>
</dbReference>
<dbReference type="Gene3D" id="2.60.40.10">
    <property type="entry name" value="Immunoglobulins"/>
    <property type="match status" value="1"/>
</dbReference>
<dbReference type="FunFam" id="1.20.5.190:FF:000004">
    <property type="entry name" value="calmodulin-binding transcription activator 2 isoform X1"/>
    <property type="match status" value="1"/>
</dbReference>
<evidence type="ECO:0000256" key="10">
    <source>
        <dbReference type="ARBA" id="ARBA00023242"/>
    </source>
</evidence>
<comment type="function">
    <text evidence="12">Transcriptional activator.</text>
</comment>
<dbReference type="Pfam" id="PF12796">
    <property type="entry name" value="Ank_2"/>
    <property type="match status" value="1"/>
</dbReference>
<dbReference type="GO" id="GO:0003690">
    <property type="term" value="F:double-stranded DNA binding"/>
    <property type="evidence" value="ECO:0007669"/>
    <property type="project" value="TreeGrafter"/>
</dbReference>
<feature type="compositionally biased region" description="Low complexity" evidence="14">
    <location>
        <begin position="292"/>
        <end position="301"/>
    </location>
</feature>
<organism evidence="17">
    <name type="scientific">Pundamilia nyererei</name>
    <dbReference type="NCBI Taxonomy" id="303518"/>
    <lineage>
        <taxon>Eukaryota</taxon>
        <taxon>Metazoa</taxon>
        <taxon>Chordata</taxon>
        <taxon>Craniata</taxon>
        <taxon>Vertebrata</taxon>
        <taxon>Euteleostomi</taxon>
        <taxon>Actinopterygii</taxon>
        <taxon>Neopterygii</taxon>
        <taxon>Teleostei</taxon>
        <taxon>Neoteleostei</taxon>
        <taxon>Acanthomorphata</taxon>
        <taxon>Ovalentaria</taxon>
        <taxon>Cichlomorphae</taxon>
        <taxon>Cichliformes</taxon>
        <taxon>Cichlidae</taxon>
        <taxon>African cichlids</taxon>
        <taxon>Pseudocrenilabrinae</taxon>
        <taxon>Haplochromini</taxon>
        <taxon>Pundamilia</taxon>
    </lineage>
</organism>
<keyword evidence="15" id="KW-0732">Signal</keyword>
<dbReference type="InterPro" id="IPR002110">
    <property type="entry name" value="Ankyrin_rpt"/>
</dbReference>
<keyword evidence="5" id="KW-0677">Repeat</keyword>
<dbReference type="PROSITE" id="PS50096">
    <property type="entry name" value="IQ"/>
    <property type="match status" value="1"/>
</dbReference>
<feature type="region of interest" description="Disordered" evidence="14">
    <location>
        <begin position="825"/>
        <end position="846"/>
    </location>
</feature>
<feature type="domain" description="CG-1" evidence="16">
    <location>
        <begin position="43"/>
        <end position="168"/>
    </location>
</feature>
<dbReference type="GO" id="GO:0005634">
    <property type="term" value="C:nucleus"/>
    <property type="evidence" value="ECO:0007669"/>
    <property type="project" value="UniProtKB-SubCell"/>
</dbReference>
<comment type="similarity">
    <text evidence="3">Belongs to the CAMTA family.</text>
</comment>
<dbReference type="PANTHER" id="PTHR23335:SF11">
    <property type="entry name" value="CALMODULIN-BINDING TRANSCRIPTION ACTIVATOR 1"/>
    <property type="match status" value="1"/>
</dbReference>
<sequence>QWRGLGVWWLWWWCWGVYLNTTHPNNNPLKIYLPKKLLECLPKCSSLPKERHRWNTNEEIAAYLITFEKHDEWLTTSPKTRPQNGSMILYNRKKVKYRKDGYCWKKRKDGKTTREDHMKLKVQGVECLYGCYVHSSIIPTFHRRCYWLLQNPDIVLVHYLNVPAVDDSGKPCGPVLCSINTDRKEWAKWSKEELIGQLKPMCEFSVHQHLHDLPPTLKHSGAGSSLHQKCSSVKQRIISSKQESGEADGTEVQNSDVSEGQTEPNPGGGRSRAGGGERRNGRITKPSLLPQSSMEVSSSTSTNQVEVPDTTQSSPLSITSDMADSPALAIGAGLSQSTAVFMSEVTTLTGDSVYSAGHTHLLAATHDSATAGILLAVAPENQRFASFPGGVGLGEGGELVLSSSLDSGGAVSLPETTMTFDPDCFLNNPKQGQTYGGGGGKTEGCNGDDGGLHCSSNGFVYSPTLVNNIKTEATPLEQPLSTQSSYVGEGAGLSPSTTLEQMDFSAVMSSACVPTLTQPSHHPSPSLFLQASPQTSQPSQLQTNSTEATQESGEAQAYIGLPTVPTDSSVANGDSHTHLHQPRTDQQALYDNGGEEGGGGGGGGGGENEILSATAGAGTAISLEGFEASFGSQFSDLINDFISVEGSGNGVGAAVNGVLMPQEGAAGEEQGTAAGHLQGSEVEQGALGLLQETGRLFGVTDYSPEWSYPEGGVKVLITGPWLESSSEYSCLFDHISVPAALIQPGVLRCYCPAHDTGLVMLQVAMGGEVISSSVVFEYKARDLPALPSSQHDWLSLDDTQFRMSILERLEQMEQRMAEITNQNPNSEAMATKGGGVEGGGATDQQSQGSFEGRVVVVCEKMMSQPCWASSNQLVHSKNSRGMTLLHLAAAQGYAGLIQTLIRWRTKHADSIDLELEVDPLNVDHFSCTPLMWACALGHTEAALVLYQWDPRALAIPDSLGRLPLNIARSRGHTRLAELLEQLQHSPQTQGQPADTWMDRWRGESQTGGMNNSPSPNPNSGLWFLNSRKSGKVRFTYLHKLLHCFFVFLTNNHSQSYYTLKVIFLFLRFLNSIPQTPSPKPNSLSGPEDQQSPQAKQAPSSPSEWTSFLCAAMKEERLKTDSSCLAMTEAEQGELYETIRHALHSLRKHKAILQHCCPLFQYALYKRMTLAAILIQSRFRSFHEQRKFQQSRRAAVLIQQYYRSYRHSLSSLLTKKQNQAARKILRFLLRCRHR</sequence>
<feature type="compositionally biased region" description="Low complexity" evidence="14">
    <location>
        <begin position="1089"/>
        <end position="1102"/>
    </location>
</feature>
<feature type="chain" id="PRO_5017407687" description="Calmodulin-binding transcription activator 1" evidence="15">
    <location>
        <begin position="25"/>
        <end position="1233"/>
    </location>
</feature>
<feature type="region of interest" description="Disordered" evidence="14">
    <location>
        <begin position="515"/>
        <end position="550"/>
    </location>
</feature>
<dbReference type="GeneTree" id="ENSGT00940000165359"/>
<evidence type="ECO:0000256" key="1">
    <source>
        <dbReference type="ARBA" id="ARBA00004123"/>
    </source>
</evidence>
<evidence type="ECO:0000256" key="9">
    <source>
        <dbReference type="ARBA" id="ARBA00023163"/>
    </source>
</evidence>
<evidence type="ECO:0000259" key="16">
    <source>
        <dbReference type="PROSITE" id="PS51437"/>
    </source>
</evidence>
<dbReference type="InterPro" id="IPR036770">
    <property type="entry name" value="Ankyrin_rpt-contain_sf"/>
</dbReference>
<keyword evidence="9" id="KW-0804">Transcription</keyword>
<evidence type="ECO:0000256" key="7">
    <source>
        <dbReference type="ARBA" id="ARBA00023043"/>
    </source>
</evidence>
<feature type="region of interest" description="Disordered" evidence="14">
    <location>
        <begin position="234"/>
        <end position="320"/>
    </location>
</feature>
<evidence type="ECO:0000256" key="3">
    <source>
        <dbReference type="ARBA" id="ARBA00008267"/>
    </source>
</evidence>